<dbReference type="EMBL" id="RKQK01000002">
    <property type="protein sequence ID" value="RPE67106.1"/>
    <property type="molecule type" value="Genomic_DNA"/>
</dbReference>
<protein>
    <submittedName>
        <fullName evidence="3">Hemolysin type calcium-binding protein</fullName>
    </submittedName>
</protein>
<dbReference type="InterPro" id="IPR011049">
    <property type="entry name" value="Serralysin-like_metalloprot_C"/>
</dbReference>
<dbReference type="PANTHER" id="PTHR38340">
    <property type="entry name" value="S-LAYER PROTEIN"/>
    <property type="match status" value="1"/>
</dbReference>
<sequence length="405" mass="42000">MVNYNFEPIHPVLIPIVPAEGSTGAIVNGTSAADYVDEDYVDADGDYLLSGYNTVLLGSRADTFIGGIGHNDVTGGGGGDTLMGVTGYNILNGNGGNDVIDTGTMNSAVFGGNGDDDLILDVSIGADHTASGGAGADLFSITGLADNRASLTTITDFNELEDRVEIDGIDITDLDLDTSDVIVNGADVYLRLGDTSLALFEDLFLDVDTSLFETPIQGTDGNDQFTLGSSDTNGAQITNGDDIIFLGDGDDFVRLGKGDDIAFGGAGNDELRGQKGNNMLYGEDGDDILDSGAHASVLNGGAGDDWLMANLRRNGEHILSGGQGSDVFEFYSNNASNSGSAVVQDFQIGEDTLVLNGSFNGLFVDLQDTEDGLLVAFDNGAEALFLGLDTDDAFALGLYDIPIVG</sequence>
<gene>
    <name evidence="3" type="ORF">EDD53_1510</name>
</gene>
<dbReference type="Pfam" id="PF00353">
    <property type="entry name" value="HemolysinCabind"/>
    <property type="match status" value="4"/>
</dbReference>
<dbReference type="OrthoDB" id="7877430at2"/>
<name>A0A3N4U8N4_9RHOB</name>
<dbReference type="InterPro" id="IPR001343">
    <property type="entry name" value="Hemolysn_Ca-bd"/>
</dbReference>
<evidence type="ECO:0000313" key="3">
    <source>
        <dbReference type="EMBL" id="RPE67106.1"/>
    </source>
</evidence>
<keyword evidence="2" id="KW-0964">Secreted</keyword>
<dbReference type="InterPro" id="IPR050557">
    <property type="entry name" value="RTX_toxin/Mannuronan_C5-epim"/>
</dbReference>
<dbReference type="PRINTS" id="PR00313">
    <property type="entry name" value="CABNDNGRPT"/>
</dbReference>
<organism evidence="3 4">
    <name type="scientific">Pacificibacter maritimus</name>
    <dbReference type="NCBI Taxonomy" id="762213"/>
    <lineage>
        <taxon>Bacteria</taxon>
        <taxon>Pseudomonadati</taxon>
        <taxon>Pseudomonadota</taxon>
        <taxon>Alphaproteobacteria</taxon>
        <taxon>Rhodobacterales</taxon>
        <taxon>Roseobacteraceae</taxon>
        <taxon>Pacificibacter</taxon>
    </lineage>
</organism>
<keyword evidence="4" id="KW-1185">Reference proteome</keyword>
<dbReference type="AlphaFoldDB" id="A0A3N4U8N4"/>
<proteinExistence type="predicted"/>
<evidence type="ECO:0000256" key="1">
    <source>
        <dbReference type="ARBA" id="ARBA00004613"/>
    </source>
</evidence>
<dbReference type="GO" id="GO:0005509">
    <property type="term" value="F:calcium ion binding"/>
    <property type="evidence" value="ECO:0007669"/>
    <property type="project" value="InterPro"/>
</dbReference>
<evidence type="ECO:0000313" key="4">
    <source>
        <dbReference type="Proteomes" id="UP000269689"/>
    </source>
</evidence>
<dbReference type="Gene3D" id="2.150.10.10">
    <property type="entry name" value="Serralysin-like metalloprotease, C-terminal"/>
    <property type="match status" value="2"/>
</dbReference>
<dbReference type="Proteomes" id="UP000269689">
    <property type="component" value="Unassembled WGS sequence"/>
</dbReference>
<evidence type="ECO:0000256" key="2">
    <source>
        <dbReference type="ARBA" id="ARBA00022525"/>
    </source>
</evidence>
<dbReference type="PANTHER" id="PTHR38340:SF1">
    <property type="entry name" value="S-LAYER PROTEIN"/>
    <property type="match status" value="1"/>
</dbReference>
<comment type="subcellular location">
    <subcellularLocation>
        <location evidence="1">Secreted</location>
    </subcellularLocation>
</comment>
<dbReference type="RefSeq" id="WP_123792589.1">
    <property type="nucleotide sequence ID" value="NZ_RKQK01000002.1"/>
</dbReference>
<reference evidence="3 4" key="1">
    <citation type="submission" date="2018-11" db="EMBL/GenBank/DDBJ databases">
        <title>Genomic Encyclopedia of Type Strains, Phase IV (KMG-IV): sequencing the most valuable type-strain genomes for metagenomic binning, comparative biology and taxonomic classification.</title>
        <authorList>
            <person name="Goeker M."/>
        </authorList>
    </citation>
    <scope>NUCLEOTIDE SEQUENCE [LARGE SCALE GENOMIC DNA]</scope>
    <source>
        <strain evidence="3 4">DSM 104731</strain>
    </source>
</reference>
<comment type="caution">
    <text evidence="3">The sequence shown here is derived from an EMBL/GenBank/DDBJ whole genome shotgun (WGS) entry which is preliminary data.</text>
</comment>
<accession>A0A3N4U8N4</accession>
<dbReference type="SUPFAM" id="SSF51120">
    <property type="entry name" value="beta-Roll"/>
    <property type="match status" value="2"/>
</dbReference>
<dbReference type="GO" id="GO:0005576">
    <property type="term" value="C:extracellular region"/>
    <property type="evidence" value="ECO:0007669"/>
    <property type="project" value="UniProtKB-SubCell"/>
</dbReference>